<evidence type="ECO:0000256" key="6">
    <source>
        <dbReference type="ARBA" id="ARBA00023180"/>
    </source>
</evidence>
<feature type="domain" description="Major facilitator superfamily (MFS) profile" evidence="9">
    <location>
        <begin position="40"/>
        <end position="535"/>
    </location>
</feature>
<evidence type="ECO:0000256" key="3">
    <source>
        <dbReference type="ARBA" id="ARBA00022692"/>
    </source>
</evidence>
<keyword evidence="4 8" id="KW-1133">Transmembrane helix</keyword>
<evidence type="ECO:0000256" key="1">
    <source>
        <dbReference type="ARBA" id="ARBA00004141"/>
    </source>
</evidence>
<evidence type="ECO:0000259" key="9">
    <source>
        <dbReference type="PROSITE" id="PS50850"/>
    </source>
</evidence>
<dbReference type="PANTHER" id="PTHR23504">
    <property type="entry name" value="MAJOR FACILITATOR SUPERFAMILY DOMAIN-CONTAINING PROTEIN 10"/>
    <property type="match status" value="1"/>
</dbReference>
<evidence type="ECO:0000256" key="2">
    <source>
        <dbReference type="ARBA" id="ARBA00022448"/>
    </source>
</evidence>
<dbReference type="SUPFAM" id="SSF103473">
    <property type="entry name" value="MFS general substrate transporter"/>
    <property type="match status" value="1"/>
</dbReference>
<feature type="region of interest" description="Disordered" evidence="7">
    <location>
        <begin position="1"/>
        <end position="23"/>
    </location>
</feature>
<feature type="transmembrane region" description="Helical" evidence="8">
    <location>
        <begin position="172"/>
        <end position="196"/>
    </location>
</feature>
<protein>
    <recommendedName>
        <fullName evidence="9">Major facilitator superfamily (MFS) profile domain-containing protein</fullName>
    </recommendedName>
</protein>
<dbReference type="Gene3D" id="1.20.1250.20">
    <property type="entry name" value="MFS general substrate transporter like domains"/>
    <property type="match status" value="1"/>
</dbReference>
<dbReference type="PANTHER" id="PTHR23504:SF6">
    <property type="entry name" value="MULTIDRUG TRANSPORTER, PUTATIVE (AFU_ORTHOLOGUE AFUA_4G08740)-RELATED"/>
    <property type="match status" value="1"/>
</dbReference>
<keyword evidence="3 8" id="KW-0812">Transmembrane</keyword>
<reference evidence="10 11" key="1">
    <citation type="submission" date="2015-09" db="EMBL/GenBank/DDBJ databases">
        <title>Draft genome of a European isolate of the apple canker pathogen Neonectria ditissima.</title>
        <authorList>
            <person name="Gomez-Cortecero A."/>
            <person name="Harrison R.J."/>
            <person name="Armitage A.D."/>
        </authorList>
    </citation>
    <scope>NUCLEOTIDE SEQUENCE [LARGE SCALE GENOMIC DNA]</scope>
    <source>
        <strain evidence="10 11">R09/05</strain>
    </source>
</reference>
<name>A0A0P7B4Z2_9HYPO</name>
<evidence type="ECO:0000256" key="4">
    <source>
        <dbReference type="ARBA" id="ARBA00022989"/>
    </source>
</evidence>
<dbReference type="Pfam" id="PF07690">
    <property type="entry name" value="MFS_1"/>
    <property type="match status" value="1"/>
</dbReference>
<feature type="transmembrane region" description="Helical" evidence="8">
    <location>
        <begin position="511"/>
        <end position="531"/>
    </location>
</feature>
<dbReference type="AlphaFoldDB" id="A0A0P7B4Z2"/>
<comment type="subcellular location">
    <subcellularLocation>
        <location evidence="1">Membrane</location>
        <topology evidence="1">Multi-pass membrane protein</topology>
    </subcellularLocation>
</comment>
<organism evidence="10 11">
    <name type="scientific">Neonectria ditissima</name>
    <dbReference type="NCBI Taxonomy" id="78410"/>
    <lineage>
        <taxon>Eukaryota</taxon>
        <taxon>Fungi</taxon>
        <taxon>Dikarya</taxon>
        <taxon>Ascomycota</taxon>
        <taxon>Pezizomycotina</taxon>
        <taxon>Sordariomycetes</taxon>
        <taxon>Hypocreomycetidae</taxon>
        <taxon>Hypocreales</taxon>
        <taxon>Nectriaceae</taxon>
        <taxon>Neonectria</taxon>
    </lineage>
</organism>
<feature type="transmembrane region" description="Helical" evidence="8">
    <location>
        <begin position="305"/>
        <end position="323"/>
    </location>
</feature>
<accession>A0A0P7B4Z2</accession>
<keyword evidence="11" id="KW-1185">Reference proteome</keyword>
<feature type="transmembrane region" description="Helical" evidence="8">
    <location>
        <begin position="365"/>
        <end position="384"/>
    </location>
</feature>
<dbReference type="Proteomes" id="UP000050424">
    <property type="component" value="Unassembled WGS sequence"/>
</dbReference>
<evidence type="ECO:0000256" key="8">
    <source>
        <dbReference type="SAM" id="Phobius"/>
    </source>
</evidence>
<evidence type="ECO:0000256" key="5">
    <source>
        <dbReference type="ARBA" id="ARBA00023136"/>
    </source>
</evidence>
<dbReference type="InterPro" id="IPR036259">
    <property type="entry name" value="MFS_trans_sf"/>
</dbReference>
<dbReference type="GO" id="GO:0022857">
    <property type="term" value="F:transmembrane transporter activity"/>
    <property type="evidence" value="ECO:0007669"/>
    <property type="project" value="InterPro"/>
</dbReference>
<keyword evidence="2" id="KW-0813">Transport</keyword>
<dbReference type="PROSITE" id="PS50850">
    <property type="entry name" value="MFS"/>
    <property type="match status" value="1"/>
</dbReference>
<feature type="transmembrane region" description="Helical" evidence="8">
    <location>
        <begin position="438"/>
        <end position="456"/>
    </location>
</feature>
<feature type="transmembrane region" description="Helical" evidence="8">
    <location>
        <begin position="113"/>
        <end position="132"/>
    </location>
</feature>
<feature type="transmembrane region" description="Helical" evidence="8">
    <location>
        <begin position="396"/>
        <end position="417"/>
    </location>
</feature>
<dbReference type="GO" id="GO:0016020">
    <property type="term" value="C:membrane"/>
    <property type="evidence" value="ECO:0007669"/>
    <property type="project" value="UniProtKB-SubCell"/>
</dbReference>
<proteinExistence type="predicted"/>
<sequence length="540" mass="58735">MPAHSNAPPGLITRGSAVEAQPSDSGMTKVSYLSLPHKPQLFLLLLTRMTESLVSSSMQSYLFFQLQYFDPAASPATISTQAGLMIGAKTAAHVCTGMIWGWLADWEYCGRKAVLVFGLMASSVSILGYGFSRTFAMALTWQLLDGVLNSTIPMVRCVIAELNPQKRHRARALTLLPLCANLGHLIGPLIGGFMVVSSKQNSSNGFFERFPYAAPNIVIAAFHAILAVATLFVVNETLPTKQNSHLGFFHRAWAGWTSRKRTETASLEEADETSSLLATGHVERSPCTGNSDERNQTPSSARLKFAHIWTFNVVMTLITYFMIHGHTGAFPSLWAIFLSTPVASVKQHQSPFRLYGGLGMDPRRVGIVMSLQGAIGVVTQVVLYPTLNDWLGTIRLFRSGLLVFPITYFMAPFPALVSVHATDWLSQATFQTSMQPSVWISVVCILFLYVCGRTGASPATTLLINDSTPHPSVRATIHTTGTIVSSLSRSIFPPIALGMFGYGLRIGFVELGFWFLAGVAALACLASMWVVEGDNGNDVE</sequence>
<evidence type="ECO:0000313" key="11">
    <source>
        <dbReference type="Proteomes" id="UP000050424"/>
    </source>
</evidence>
<dbReference type="InterPro" id="IPR011701">
    <property type="entry name" value="MFS"/>
</dbReference>
<dbReference type="EMBL" id="LKCW01000070">
    <property type="protein sequence ID" value="KPM41121.1"/>
    <property type="molecule type" value="Genomic_DNA"/>
</dbReference>
<dbReference type="InterPro" id="IPR020846">
    <property type="entry name" value="MFS_dom"/>
</dbReference>
<gene>
    <name evidence="10" type="ORF">AK830_g5419</name>
</gene>
<feature type="transmembrane region" description="Helical" evidence="8">
    <location>
        <begin position="216"/>
        <end position="234"/>
    </location>
</feature>
<dbReference type="OrthoDB" id="10262656at2759"/>
<keyword evidence="5 8" id="KW-0472">Membrane</keyword>
<keyword evidence="6" id="KW-0325">Glycoprotein</keyword>
<evidence type="ECO:0000313" key="10">
    <source>
        <dbReference type="EMBL" id="KPM41121.1"/>
    </source>
</evidence>
<evidence type="ECO:0000256" key="7">
    <source>
        <dbReference type="SAM" id="MobiDB-lite"/>
    </source>
</evidence>
<comment type="caution">
    <text evidence="10">The sequence shown here is derived from an EMBL/GenBank/DDBJ whole genome shotgun (WGS) entry which is preliminary data.</text>
</comment>